<gene>
    <name evidence="2" type="ORF">AGR3A_Cc200006</name>
</gene>
<feature type="region of interest" description="Disordered" evidence="1">
    <location>
        <begin position="178"/>
        <end position="215"/>
    </location>
</feature>
<accession>A0A1S7P803</accession>
<feature type="compositionally biased region" description="Polar residues" evidence="1">
    <location>
        <begin position="178"/>
        <end position="195"/>
    </location>
</feature>
<sequence length="215" mass="23670">MPCHSACGEGALGASARDDEGDDKVADEADCEAGEKKDEQGFFHVSGSFHRFLSIEPVVLKFQRRSARPIVLRQASQLPSSLEIKACFNGGGEESLARIFRLFPASIDGGADEQRLVQRIAIFDRPIFDQRPGSCLRGFDARVFARRFKRDQDGFLPARVHRLSVLFVVPGSNRSGLNAQSVSVPVRCGQSSRPNSQSRMMRRSISSSERSGAIR</sequence>
<dbReference type="EMBL" id="FBWK01000013">
    <property type="protein sequence ID" value="CUX17429.1"/>
    <property type="molecule type" value="Genomic_DNA"/>
</dbReference>
<feature type="region of interest" description="Disordered" evidence="1">
    <location>
        <begin position="1"/>
        <end position="31"/>
    </location>
</feature>
<dbReference type="STRING" id="1183432.AGR3A_Cc200006"/>
<name>A0A1S7P803_9HYPH</name>
<dbReference type="AlphaFoldDB" id="A0A1S7P803"/>
<evidence type="ECO:0000313" key="3">
    <source>
        <dbReference type="Proteomes" id="UP000191988"/>
    </source>
</evidence>
<feature type="compositionally biased region" description="Low complexity" evidence="1">
    <location>
        <begin position="196"/>
        <end position="215"/>
    </location>
</feature>
<protein>
    <submittedName>
        <fullName evidence="2">Uncharacterized protein</fullName>
    </submittedName>
</protein>
<evidence type="ECO:0000313" key="2">
    <source>
        <dbReference type="EMBL" id="CUX17429.1"/>
    </source>
</evidence>
<dbReference type="Proteomes" id="UP000191988">
    <property type="component" value="Unassembled WGS sequence"/>
</dbReference>
<proteinExistence type="predicted"/>
<organism evidence="2 3">
    <name type="scientific">Agrobacterium tomkonis CFBP 6623</name>
    <dbReference type="NCBI Taxonomy" id="1183432"/>
    <lineage>
        <taxon>Bacteria</taxon>
        <taxon>Pseudomonadati</taxon>
        <taxon>Pseudomonadota</taxon>
        <taxon>Alphaproteobacteria</taxon>
        <taxon>Hyphomicrobiales</taxon>
        <taxon>Rhizobiaceae</taxon>
        <taxon>Rhizobium/Agrobacterium group</taxon>
        <taxon>Agrobacterium</taxon>
        <taxon>Agrobacterium tumefaciens complex</taxon>
    </lineage>
</organism>
<reference evidence="3" key="1">
    <citation type="submission" date="2016-01" db="EMBL/GenBank/DDBJ databases">
        <authorList>
            <person name="Regsiter A."/>
            <person name="william w."/>
        </authorList>
    </citation>
    <scope>NUCLEOTIDE SEQUENCE [LARGE SCALE GENOMIC DNA]</scope>
    <source>
        <strain evidence="3">CFBP 6623</strain>
    </source>
</reference>
<keyword evidence="3" id="KW-1185">Reference proteome</keyword>
<evidence type="ECO:0000256" key="1">
    <source>
        <dbReference type="SAM" id="MobiDB-lite"/>
    </source>
</evidence>